<dbReference type="EMBL" id="JALGBI010000001">
    <property type="protein sequence ID" value="MCJ0763630.1"/>
    <property type="molecule type" value="Genomic_DNA"/>
</dbReference>
<dbReference type="GO" id="GO:0042597">
    <property type="term" value="C:periplasmic space"/>
    <property type="evidence" value="ECO:0007669"/>
    <property type="project" value="UniProtKB-SubCell"/>
</dbReference>
<feature type="signal peptide" evidence="4">
    <location>
        <begin position="1"/>
        <end position="21"/>
    </location>
</feature>
<feature type="chain" id="PRO_5040730933" evidence="4">
    <location>
        <begin position="22"/>
        <end position="324"/>
    </location>
</feature>
<evidence type="ECO:0000256" key="4">
    <source>
        <dbReference type="SAM" id="SignalP"/>
    </source>
</evidence>
<name>A0A9X1VUR2_9BURK</name>
<dbReference type="SUPFAM" id="SSF53850">
    <property type="entry name" value="Periplasmic binding protein-like II"/>
    <property type="match status" value="1"/>
</dbReference>
<evidence type="ECO:0000256" key="2">
    <source>
        <dbReference type="ARBA" id="ARBA00010742"/>
    </source>
</evidence>
<dbReference type="Gene3D" id="3.40.190.10">
    <property type="entry name" value="Periplasmic binding protein-like II"/>
    <property type="match status" value="2"/>
</dbReference>
<evidence type="ECO:0000256" key="1">
    <source>
        <dbReference type="ARBA" id="ARBA00004418"/>
    </source>
</evidence>
<dbReference type="AlphaFoldDB" id="A0A9X1VUR2"/>
<gene>
    <name evidence="5" type="ORF">MMF98_10475</name>
</gene>
<evidence type="ECO:0000313" key="6">
    <source>
        <dbReference type="Proteomes" id="UP001139447"/>
    </source>
</evidence>
<dbReference type="Pfam" id="PF13379">
    <property type="entry name" value="NMT1_2"/>
    <property type="match status" value="1"/>
</dbReference>
<keyword evidence="6" id="KW-1185">Reference proteome</keyword>
<accession>A0A9X1VUR2</accession>
<keyword evidence="3 4" id="KW-0732">Signal</keyword>
<comment type="subcellular location">
    <subcellularLocation>
        <location evidence="1">Periplasm</location>
    </subcellularLocation>
</comment>
<dbReference type="RefSeq" id="WP_243306214.1">
    <property type="nucleotide sequence ID" value="NZ_JALGBI010000001.1"/>
</dbReference>
<reference evidence="5" key="1">
    <citation type="submission" date="2022-03" db="EMBL/GenBank/DDBJ databases">
        <authorList>
            <person name="Woo C.Y."/>
        </authorList>
    </citation>
    <scope>NUCLEOTIDE SEQUENCE</scope>
    <source>
        <strain evidence="5">CYS-02</strain>
    </source>
</reference>
<evidence type="ECO:0000256" key="3">
    <source>
        <dbReference type="ARBA" id="ARBA00022729"/>
    </source>
</evidence>
<protein>
    <submittedName>
        <fullName evidence="5">ABC transporter substrate-binding protein</fullName>
    </submittedName>
</protein>
<dbReference type="PANTHER" id="PTHR30024:SF47">
    <property type="entry name" value="TAURINE-BINDING PERIPLASMIC PROTEIN"/>
    <property type="match status" value="1"/>
</dbReference>
<dbReference type="PANTHER" id="PTHR30024">
    <property type="entry name" value="ALIPHATIC SULFONATES-BINDING PROTEIN-RELATED"/>
    <property type="match status" value="1"/>
</dbReference>
<comment type="caution">
    <text evidence="5">The sequence shown here is derived from an EMBL/GenBank/DDBJ whole genome shotgun (WGS) entry which is preliminary data.</text>
</comment>
<comment type="similarity">
    <text evidence="2">Belongs to the bacterial solute-binding protein SsuA/TauA family.</text>
</comment>
<sequence length="324" mass="34931">MRLSRTLAALCLAAVAGTAAAQDTLRVIVFPGAHNLALMLGMERGIFARHGLKIELEDTPNSQALRTGLAEGRYDIAHAVVDNAVAMVEGAKHDALIVAGEYAGFNEFMVRPEITGFADIRGKVLAVDAPNTAYALVAKKILKDQGLLEGRDYTVRAVGGTLQRAQELIANPDLAASLLNAPFSITAKAQGLKSLGRQRDLLGPYQAGGVVVMRPWAQRNGDKLERYLAACIESMRFATAPANRGTAVAMLVARFKLPLQVAEQTVDQLMAPGFGLAPDMRFDMEGFRASLALRAEIEGQWGGTPPAPDRYIDLSFYERALKRL</sequence>
<proteinExistence type="inferred from homology"/>
<dbReference type="GO" id="GO:0042918">
    <property type="term" value="P:alkanesulfonate transmembrane transport"/>
    <property type="evidence" value="ECO:0007669"/>
    <property type="project" value="TreeGrafter"/>
</dbReference>
<dbReference type="Proteomes" id="UP001139447">
    <property type="component" value="Unassembled WGS sequence"/>
</dbReference>
<evidence type="ECO:0000313" key="5">
    <source>
        <dbReference type="EMBL" id="MCJ0763630.1"/>
    </source>
</evidence>
<organism evidence="5 6">
    <name type="scientific">Variovorax terrae</name>
    <dbReference type="NCBI Taxonomy" id="2923278"/>
    <lineage>
        <taxon>Bacteria</taxon>
        <taxon>Pseudomonadati</taxon>
        <taxon>Pseudomonadota</taxon>
        <taxon>Betaproteobacteria</taxon>
        <taxon>Burkholderiales</taxon>
        <taxon>Comamonadaceae</taxon>
        <taxon>Variovorax</taxon>
    </lineage>
</organism>